<dbReference type="Pfam" id="PF01154">
    <property type="entry name" value="HMG_CoA_synt_N"/>
    <property type="match status" value="1"/>
</dbReference>
<dbReference type="NCBIfam" id="TIGR01833">
    <property type="entry name" value="HMG-CoA-S_euk"/>
    <property type="match status" value="1"/>
</dbReference>
<sequence>MMHPPNVGILAIEIYFPKRFIEQAELEQFDGVSAGKYTIGLGQTQMGFCDDREDVNSIALTTVQNLVEKYNISYKDIGRLEVGTETIIDKSKSVKSVLMQLFTESGNTEVEGIDSKNACYGGTEALFNALNWVESSYWDGRYALVVAADIAVYATGPARPTGGAGCVALLIGKDAPIVFDRGLRGTHMDHAWDFYKPDLSSEFPVVDGHLSNACYLKSLDLCYNRYIEKLIAKEKIERPTINYFDYVLFHAPYCKLVQKSYARLFYNDFVYNAEDPCFKNVQQFKDLNVEESLQSKELEKAFVEVSKPSYTKKVLPNLLAASKIGNMYCASLYACLATLLSNVSPEELVGKRVGMFSYGSGLASSFFSFKVIKPITQIHKILDINNRLNSRVKSSPEKFNEVMRIREESHSKNDYNVVGDGTSVEEAFFEGTYYMEKIDAKWRRFYKRRI</sequence>
<gene>
    <name evidence="8" type="ORF">C2G38_1668425</name>
</gene>
<dbReference type="AlphaFoldDB" id="A0A397UVM0"/>
<dbReference type="Gene3D" id="3.40.47.10">
    <property type="match status" value="1"/>
</dbReference>
<dbReference type="InterPro" id="IPR013746">
    <property type="entry name" value="HMG_CoA_synt_C_dom"/>
</dbReference>
<keyword evidence="2 5" id="KW-0808">Transferase</keyword>
<dbReference type="EMBL" id="QKWP01000846">
    <property type="protein sequence ID" value="RIB14294.1"/>
    <property type="molecule type" value="Genomic_DNA"/>
</dbReference>
<dbReference type="STRING" id="44941.A0A397UVM0"/>
<comment type="catalytic activity">
    <reaction evidence="5">
        <text>acetoacetyl-CoA + acetyl-CoA + H2O = (3S)-3-hydroxy-3-methylglutaryl-CoA + CoA + H(+)</text>
        <dbReference type="Rhea" id="RHEA:10188"/>
        <dbReference type="ChEBI" id="CHEBI:15377"/>
        <dbReference type="ChEBI" id="CHEBI:15378"/>
        <dbReference type="ChEBI" id="CHEBI:43074"/>
        <dbReference type="ChEBI" id="CHEBI:57286"/>
        <dbReference type="ChEBI" id="CHEBI:57287"/>
        <dbReference type="ChEBI" id="CHEBI:57288"/>
        <dbReference type="EC" id="2.3.3.10"/>
    </reaction>
</comment>
<evidence type="ECO:0000313" key="8">
    <source>
        <dbReference type="EMBL" id="RIB14294.1"/>
    </source>
</evidence>
<name>A0A397UVM0_9GLOM</name>
<feature type="active site" description="Proton donor/acceptor" evidence="3">
    <location>
        <position position="85"/>
    </location>
</feature>
<evidence type="ECO:0000256" key="4">
    <source>
        <dbReference type="PIRSR" id="PIRSR610122-2"/>
    </source>
</evidence>
<keyword evidence="9" id="KW-1185">Reference proteome</keyword>
<feature type="active site" description="Acyl-thioester intermediate" evidence="3">
    <location>
        <position position="119"/>
    </location>
</feature>
<dbReference type="OrthoDB" id="1269963at2759"/>
<dbReference type="PANTHER" id="PTHR43323:SF2">
    <property type="entry name" value="HYDROXYMETHYLGLUTARYL-COA SYNTHASE"/>
    <property type="match status" value="1"/>
</dbReference>
<proteinExistence type="inferred from homology"/>
<comment type="function">
    <text evidence="5">Catalyzes the condensation of acetyl-CoA with acetoacetyl-CoA to form HMG-CoA.</text>
</comment>
<feature type="active site" description="Proton donor/acceptor" evidence="3">
    <location>
        <position position="250"/>
    </location>
</feature>
<dbReference type="InterPro" id="IPR010122">
    <property type="entry name" value="HMG_CoA_synthase_euk"/>
</dbReference>
<dbReference type="InterPro" id="IPR016039">
    <property type="entry name" value="Thiolase-like"/>
</dbReference>
<dbReference type="EC" id="2.3.3.10" evidence="5"/>
<dbReference type="Pfam" id="PF08540">
    <property type="entry name" value="HMG_CoA_synt_C"/>
    <property type="match status" value="1"/>
</dbReference>
<dbReference type="FunFam" id="3.40.47.10:FF:000008">
    <property type="entry name" value="3-hydroxy-3-methylglutaryl coenzyme A synthase"/>
    <property type="match status" value="1"/>
</dbReference>
<comment type="similarity">
    <text evidence="1 5">Belongs to the thiolase-like superfamily. HMG-CoA synthase family.</text>
</comment>
<dbReference type="GO" id="GO:0006084">
    <property type="term" value="P:acetyl-CoA metabolic process"/>
    <property type="evidence" value="ECO:0007669"/>
    <property type="project" value="InterPro"/>
</dbReference>
<evidence type="ECO:0000259" key="6">
    <source>
        <dbReference type="Pfam" id="PF01154"/>
    </source>
</evidence>
<feature type="binding site" evidence="4">
    <location>
        <position position="211"/>
    </location>
    <ligand>
        <name>CoA</name>
        <dbReference type="ChEBI" id="CHEBI:57287"/>
    </ligand>
</feature>
<feature type="binding site" evidence="4">
    <location>
        <position position="259"/>
    </location>
    <ligand>
        <name>CoA</name>
        <dbReference type="ChEBI" id="CHEBI:57287"/>
    </ligand>
</feature>
<dbReference type="SUPFAM" id="SSF53901">
    <property type="entry name" value="Thiolase-like"/>
    <property type="match status" value="2"/>
</dbReference>
<dbReference type="Proteomes" id="UP000266673">
    <property type="component" value="Unassembled WGS sequence"/>
</dbReference>
<reference evidence="8 9" key="1">
    <citation type="submission" date="2018-06" db="EMBL/GenBank/DDBJ databases">
        <title>Comparative genomics reveals the genomic features of Rhizophagus irregularis, R. cerebriforme, R. diaphanum and Gigaspora rosea, and their symbiotic lifestyle signature.</title>
        <authorList>
            <person name="Morin E."/>
            <person name="San Clemente H."/>
            <person name="Chen E.C.H."/>
            <person name="De La Providencia I."/>
            <person name="Hainaut M."/>
            <person name="Kuo A."/>
            <person name="Kohler A."/>
            <person name="Murat C."/>
            <person name="Tang N."/>
            <person name="Roy S."/>
            <person name="Loubradou J."/>
            <person name="Henrissat B."/>
            <person name="Grigoriev I.V."/>
            <person name="Corradi N."/>
            <person name="Roux C."/>
            <person name="Martin F.M."/>
        </authorList>
    </citation>
    <scope>NUCLEOTIDE SEQUENCE [LARGE SCALE GENOMIC DNA]</scope>
    <source>
        <strain evidence="8 9">DAOM 194757</strain>
    </source>
</reference>
<dbReference type="CDD" id="cd00827">
    <property type="entry name" value="init_cond_enzymes"/>
    <property type="match status" value="1"/>
</dbReference>
<evidence type="ECO:0000256" key="1">
    <source>
        <dbReference type="ARBA" id="ARBA00007061"/>
    </source>
</evidence>
<evidence type="ECO:0000313" key="9">
    <source>
        <dbReference type="Proteomes" id="UP000266673"/>
    </source>
</evidence>
<dbReference type="GO" id="GO:0010142">
    <property type="term" value="P:farnesyl diphosphate biosynthetic process, mevalonate pathway"/>
    <property type="evidence" value="ECO:0007669"/>
    <property type="project" value="InterPro"/>
</dbReference>
<dbReference type="InterPro" id="IPR013528">
    <property type="entry name" value="HMG_CoA_synth_N"/>
</dbReference>
<dbReference type="GO" id="GO:0004421">
    <property type="term" value="F:hydroxymethylglutaryl-CoA synthase activity"/>
    <property type="evidence" value="ECO:0007669"/>
    <property type="project" value="UniProtKB-EC"/>
</dbReference>
<evidence type="ECO:0000256" key="5">
    <source>
        <dbReference type="RuleBase" id="RU364071"/>
    </source>
</evidence>
<comment type="caution">
    <text evidence="8">The sequence shown here is derived from an EMBL/GenBank/DDBJ whole genome shotgun (WGS) entry which is preliminary data.</text>
</comment>
<feature type="domain" description="Hydroxymethylglutaryl-coenzyme A synthase N-terminal" evidence="6">
    <location>
        <begin position="4"/>
        <end position="176"/>
    </location>
</feature>
<evidence type="ECO:0000256" key="2">
    <source>
        <dbReference type="ARBA" id="ARBA00022679"/>
    </source>
</evidence>
<organism evidence="8 9">
    <name type="scientific">Gigaspora rosea</name>
    <dbReference type="NCBI Taxonomy" id="44941"/>
    <lineage>
        <taxon>Eukaryota</taxon>
        <taxon>Fungi</taxon>
        <taxon>Fungi incertae sedis</taxon>
        <taxon>Mucoromycota</taxon>
        <taxon>Glomeromycotina</taxon>
        <taxon>Glomeromycetes</taxon>
        <taxon>Diversisporales</taxon>
        <taxon>Gigasporaceae</taxon>
        <taxon>Gigaspora</taxon>
    </lineage>
</organism>
<accession>A0A397UVM0</accession>
<dbReference type="PANTHER" id="PTHR43323">
    <property type="entry name" value="3-HYDROXY-3-METHYLGLUTARYL COENZYME A SYNTHASE"/>
    <property type="match status" value="1"/>
</dbReference>
<feature type="binding site" evidence="4">
    <location>
        <position position="255"/>
    </location>
    <ligand>
        <name>CoA</name>
        <dbReference type="ChEBI" id="CHEBI:57287"/>
    </ligand>
</feature>
<evidence type="ECO:0000256" key="3">
    <source>
        <dbReference type="PIRSR" id="PIRSR610122-1"/>
    </source>
</evidence>
<feature type="domain" description="Hydroxymethylglutaryl-coenzyme A synthase C-terminal" evidence="7">
    <location>
        <begin position="177"/>
        <end position="449"/>
    </location>
</feature>
<evidence type="ECO:0000259" key="7">
    <source>
        <dbReference type="Pfam" id="PF08540"/>
    </source>
</evidence>
<protein>
    <recommendedName>
        <fullName evidence="5">Hydroxymethylglutaryl-CoA synthase</fullName>
        <shortName evidence="5">HMG-CoA synthase</shortName>
        <ecNumber evidence="5">2.3.3.10</ecNumber>
    </recommendedName>
    <alternativeName>
        <fullName evidence="5">3-hydroxy-3-methylglutaryl coenzyme A synthase</fullName>
    </alternativeName>
</protein>